<dbReference type="EMBL" id="JACRWE010000002">
    <property type="protein sequence ID" value="MBC5996218.1"/>
    <property type="molecule type" value="Genomic_DNA"/>
</dbReference>
<keyword evidence="3" id="KW-1185">Reference proteome</keyword>
<protein>
    <submittedName>
        <fullName evidence="2">Glycerophosphodiester phosphodiesterase</fullName>
    </submittedName>
</protein>
<comment type="caution">
    <text evidence="2">The sequence shown here is derived from an EMBL/GenBank/DDBJ whole genome shotgun (WGS) entry which is preliminary data.</text>
</comment>
<evidence type="ECO:0000313" key="2">
    <source>
        <dbReference type="EMBL" id="MBC5996218.1"/>
    </source>
</evidence>
<dbReference type="CDD" id="cd08563">
    <property type="entry name" value="GDPD_TtGDE_like"/>
    <property type="match status" value="1"/>
</dbReference>
<dbReference type="PANTHER" id="PTHR46211:SF1">
    <property type="entry name" value="GLYCEROPHOSPHODIESTER PHOSPHODIESTERASE, CYTOPLASMIC"/>
    <property type="match status" value="1"/>
</dbReference>
<dbReference type="Pfam" id="PF03009">
    <property type="entry name" value="GDPD"/>
    <property type="match status" value="1"/>
</dbReference>
<dbReference type="RefSeq" id="WP_153972141.1">
    <property type="nucleotide sequence ID" value="NZ_JACRWE010000002.1"/>
</dbReference>
<name>A0ABR7JNC6_9FIRM</name>
<dbReference type="Proteomes" id="UP000609849">
    <property type="component" value="Unassembled WGS sequence"/>
</dbReference>
<dbReference type="Gene3D" id="3.20.20.190">
    <property type="entry name" value="Phosphatidylinositol (PI) phosphodiesterase"/>
    <property type="match status" value="1"/>
</dbReference>
<accession>A0ABR7JNC6</accession>
<reference evidence="2 3" key="1">
    <citation type="submission" date="2020-08" db="EMBL/GenBank/DDBJ databases">
        <authorList>
            <person name="Liu C."/>
            <person name="Sun Q."/>
        </authorList>
    </citation>
    <scope>NUCLEOTIDE SEQUENCE [LARGE SCALE GENOMIC DNA]</scope>
    <source>
        <strain evidence="2 3">NSJ-18</strain>
    </source>
</reference>
<organism evidence="2 3">
    <name type="scientific">Romboutsia faecis</name>
    <dbReference type="NCBI Taxonomy" id="2764597"/>
    <lineage>
        <taxon>Bacteria</taxon>
        <taxon>Bacillati</taxon>
        <taxon>Bacillota</taxon>
        <taxon>Clostridia</taxon>
        <taxon>Peptostreptococcales</taxon>
        <taxon>Peptostreptococcaceae</taxon>
        <taxon>Romboutsia</taxon>
    </lineage>
</organism>
<sequence>MKVFAHRGASGDYPENTILSFEKALALPIDGIELDVHKSKDGKLIVIHDEDVQRTFKGKGLIKDYTLEELQKFKCRKFEFINNNLCKIPTLEDVFELIKDKNITLNIEAKTDQIHYDLEQDVLNLVDKYNLRNNVLISSFNHKCLNIFKNIDSDYKYGALYEYEKDYAPEKNVVNHAKKLNVYSINISKELVTKEMVNLAHKNNLKVYVYTINSPSQMRKMIDFGVDAVFSDYPELMLEILDEEKHQV</sequence>
<proteinExistence type="predicted"/>
<dbReference type="SUPFAM" id="SSF51695">
    <property type="entry name" value="PLC-like phosphodiesterases"/>
    <property type="match status" value="1"/>
</dbReference>
<dbReference type="InterPro" id="IPR017946">
    <property type="entry name" value="PLC-like_Pdiesterase_TIM-brl"/>
</dbReference>
<evidence type="ECO:0000259" key="1">
    <source>
        <dbReference type="PROSITE" id="PS51704"/>
    </source>
</evidence>
<dbReference type="InterPro" id="IPR030395">
    <property type="entry name" value="GP_PDE_dom"/>
</dbReference>
<dbReference type="PANTHER" id="PTHR46211">
    <property type="entry name" value="GLYCEROPHOSPHORYL DIESTER PHOSPHODIESTERASE"/>
    <property type="match status" value="1"/>
</dbReference>
<feature type="domain" description="GP-PDE" evidence="1">
    <location>
        <begin position="1"/>
        <end position="241"/>
    </location>
</feature>
<dbReference type="PROSITE" id="PS51704">
    <property type="entry name" value="GP_PDE"/>
    <property type="match status" value="1"/>
</dbReference>
<evidence type="ECO:0000313" key="3">
    <source>
        <dbReference type="Proteomes" id="UP000609849"/>
    </source>
</evidence>
<gene>
    <name evidence="2" type="ORF">H8923_05540</name>
</gene>